<dbReference type="InterPro" id="IPR025990">
    <property type="entry name" value="zinc_ribbon_bacterial"/>
</dbReference>
<accession>C0N9F2</accession>
<keyword evidence="2" id="KW-1185">Reference proteome</keyword>
<protein>
    <submittedName>
        <fullName evidence="1">Uncharacterized protein</fullName>
    </submittedName>
</protein>
<dbReference type="PIRSF" id="PIRSF037225">
    <property type="entry name" value="UCP037225"/>
    <property type="match status" value="1"/>
</dbReference>
<dbReference type="AlphaFoldDB" id="C0N9F2"/>
<reference evidence="1 2" key="1">
    <citation type="journal article" date="2011" name="J. Bacteriol.">
        <title>Draft genome sequence of the chemolithoheterotrophic, halophilic methylotroph Methylophaga thiooxydans DMS010.</title>
        <authorList>
            <person name="Boden R."/>
            <person name="Ferriera S."/>
            <person name="Johnson J."/>
            <person name="Kelly D.P."/>
            <person name="Murrell J.C."/>
            <person name="Schafer H."/>
        </authorList>
    </citation>
    <scope>NUCLEOTIDE SEQUENCE [LARGE SCALE GENOMIC DNA]</scope>
    <source>
        <strain evidence="1 2">DMS010</strain>
    </source>
</reference>
<sequence>MLHPLEESTIMCPYCGESFTVIIDCSHADQDYIEDCEVCCRPIEFHLRITDNNNYQLSVNSENE</sequence>
<evidence type="ECO:0000313" key="1">
    <source>
        <dbReference type="EMBL" id="EEF78703.1"/>
    </source>
</evidence>
<evidence type="ECO:0000313" key="2">
    <source>
        <dbReference type="Proteomes" id="UP000004679"/>
    </source>
</evidence>
<proteinExistence type="predicted"/>
<name>C0N9F2_9GAMM</name>
<dbReference type="Proteomes" id="UP000004679">
    <property type="component" value="Unassembled WGS sequence"/>
</dbReference>
<gene>
    <name evidence="1" type="ORF">MDMS009_2876</name>
</gene>
<dbReference type="InterPro" id="IPR017143">
    <property type="entry name" value="UCP037225"/>
</dbReference>
<dbReference type="HOGENOM" id="CLU_189936_1_0_6"/>
<dbReference type="RefSeq" id="WP_008292244.1">
    <property type="nucleotide sequence ID" value="NZ_GG657906.1"/>
</dbReference>
<dbReference type="Pfam" id="PF14255">
    <property type="entry name" value="Zn_ribbon_21"/>
    <property type="match status" value="1"/>
</dbReference>
<organism evidence="1 2">
    <name type="scientific">Methylophaga thiooxydans DMS010</name>
    <dbReference type="NCBI Taxonomy" id="637616"/>
    <lineage>
        <taxon>Bacteria</taxon>
        <taxon>Pseudomonadati</taxon>
        <taxon>Pseudomonadota</taxon>
        <taxon>Gammaproteobacteria</taxon>
        <taxon>Thiotrichales</taxon>
        <taxon>Piscirickettsiaceae</taxon>
        <taxon>Methylophaga</taxon>
    </lineage>
</organism>
<dbReference type="EMBL" id="GG657906">
    <property type="protein sequence ID" value="EEF78703.1"/>
    <property type="molecule type" value="Genomic_DNA"/>
</dbReference>